<feature type="domain" description="PorZ N-terminal beta-propeller" evidence="2">
    <location>
        <begin position="45"/>
        <end position="205"/>
    </location>
</feature>
<dbReference type="RefSeq" id="WP_115122345.1">
    <property type="nucleotide sequence ID" value="NZ_QRAO01000001.1"/>
</dbReference>
<dbReference type="InterPro" id="IPR015943">
    <property type="entry name" value="WD40/YVTN_repeat-like_dom_sf"/>
</dbReference>
<accession>A0A370QJX8</accession>
<keyword evidence="4" id="KW-1185">Reference proteome</keyword>
<dbReference type="Pfam" id="PF07494">
    <property type="entry name" value="Reg_prop"/>
    <property type="match status" value="1"/>
</dbReference>
<dbReference type="Gene3D" id="2.130.10.10">
    <property type="entry name" value="YVTN repeat-like/Quinoprotein amine dehydrogenase"/>
    <property type="match status" value="3"/>
</dbReference>
<organism evidence="3 4">
    <name type="scientific">Marinirhabdus gelatinilytica</name>
    <dbReference type="NCBI Taxonomy" id="1703343"/>
    <lineage>
        <taxon>Bacteria</taxon>
        <taxon>Pseudomonadati</taxon>
        <taxon>Bacteroidota</taxon>
        <taxon>Flavobacteriia</taxon>
        <taxon>Flavobacteriales</taxon>
        <taxon>Flavobacteriaceae</taxon>
    </lineage>
</organism>
<dbReference type="InterPro" id="IPR026444">
    <property type="entry name" value="Secre_tail"/>
</dbReference>
<evidence type="ECO:0000313" key="4">
    <source>
        <dbReference type="Proteomes" id="UP000255317"/>
    </source>
</evidence>
<dbReference type="InterPro" id="IPR011110">
    <property type="entry name" value="Reg_prop"/>
</dbReference>
<dbReference type="Pfam" id="PF21544">
    <property type="entry name" value="PorZ_N_b_propeller"/>
    <property type="match status" value="1"/>
</dbReference>
<keyword evidence="1" id="KW-0732">Signal</keyword>
<dbReference type="Proteomes" id="UP000255317">
    <property type="component" value="Unassembled WGS sequence"/>
</dbReference>
<evidence type="ECO:0000256" key="1">
    <source>
        <dbReference type="ARBA" id="ARBA00022729"/>
    </source>
</evidence>
<gene>
    <name evidence="3" type="ORF">C8D94_101539</name>
</gene>
<proteinExistence type="predicted"/>
<dbReference type="InterPro" id="IPR048954">
    <property type="entry name" value="PorZ_N"/>
</dbReference>
<sequence length="773" mass="84359">MKYLFTLFAVVTVLLHTKAQNFENEWTGHFSYVSIQAISQGNDRIYVAAENAVFSYDLSTQELETISTINGLSGEQISALYYSENFNLLVIGYENGLMEIVLDGEENILTVVDILNKPTIPPNQKQINQFNEYEGNLYIAAAFGISVFDLALLEFGDTYFIGDGGEQIDITATAVLPPYIYASTTDNGIRRALVESDNLIDFEQWDQIAGGGYLGIVRAGNQVFAANSNQLYSVVGGLQVVETINGTILEINGQNGVINIVTAAGVRVYDENISLLASIFNVNGVDGFLLQTGFSHNNFVYLGTTEQGVFQVPFGTNEGEQLLPDGPLFNSSFSIDASPGQLWLNFGDVTVNFNPYPLTKKGISNLREGAWTNISYDELTETLGKEANDLVRIKINPNNPNEVFMSSFQKGILQIDDQTPIKMFDESNSSLEITATETNGPPNPNFGIRIFGLDYDNQGNLWAVQAKDENGLIRISPQGQLQQLDISDIFNFSDLNSSPLALTEVKTTRENHVFFGSVSEGLVGYNSSTGSFVKISEDPGNGNLPNKTIRSLAIDNNNRLWIGTLEGLRVLFNPGGVFGENGNIETQPIIILEDGVPQELLFELTITDIEVDGANNKWISTAASGVFYLSSDGQETLLQFNKDNSPLPSNNVQDIAIDSFSGVVYFATVNGLVAYNGTSTAPRDNLEDVYAFPNPVRPQYKGNVTIDGLTANANVKITDITGNLVFETTSEGGSVQWDTTAFGEYKVASGVYLVIITAADAIEKKVTKIMVVR</sequence>
<dbReference type="AlphaFoldDB" id="A0A370QJX8"/>
<evidence type="ECO:0000313" key="3">
    <source>
        <dbReference type="EMBL" id="RDK88664.1"/>
    </source>
</evidence>
<reference evidence="3 4" key="1">
    <citation type="submission" date="2018-07" db="EMBL/GenBank/DDBJ databases">
        <title>Genomic Encyclopedia of Type Strains, Phase IV (KMG-IV): sequencing the most valuable type-strain genomes for metagenomic binning, comparative biology and taxonomic classification.</title>
        <authorList>
            <person name="Goeker M."/>
        </authorList>
    </citation>
    <scope>NUCLEOTIDE SEQUENCE [LARGE SCALE GENOMIC DNA]</scope>
    <source>
        <strain evidence="3 4">DSM 101478</strain>
    </source>
</reference>
<protein>
    <submittedName>
        <fullName evidence="3">Putative secreted protein (Por secretion system target)</fullName>
    </submittedName>
</protein>
<dbReference type="NCBIfam" id="TIGR04183">
    <property type="entry name" value="Por_Secre_tail"/>
    <property type="match status" value="1"/>
</dbReference>
<name>A0A370QJX8_9FLAO</name>
<dbReference type="SUPFAM" id="SSF82171">
    <property type="entry name" value="DPP6 N-terminal domain-like"/>
    <property type="match status" value="1"/>
</dbReference>
<dbReference type="SUPFAM" id="SSF69322">
    <property type="entry name" value="Tricorn protease domain 2"/>
    <property type="match status" value="1"/>
</dbReference>
<dbReference type="EMBL" id="QRAO01000001">
    <property type="protein sequence ID" value="RDK88664.1"/>
    <property type="molecule type" value="Genomic_DNA"/>
</dbReference>
<evidence type="ECO:0000259" key="2">
    <source>
        <dbReference type="Pfam" id="PF21544"/>
    </source>
</evidence>
<dbReference type="OrthoDB" id="9807410at2"/>
<comment type="caution">
    <text evidence="3">The sequence shown here is derived from an EMBL/GenBank/DDBJ whole genome shotgun (WGS) entry which is preliminary data.</text>
</comment>